<dbReference type="AlphaFoldDB" id="A0A381Z565"/>
<evidence type="ECO:0000259" key="1">
    <source>
        <dbReference type="Pfam" id="PF01323"/>
    </source>
</evidence>
<dbReference type="GO" id="GO:0016491">
    <property type="term" value="F:oxidoreductase activity"/>
    <property type="evidence" value="ECO:0007669"/>
    <property type="project" value="InterPro"/>
</dbReference>
<feature type="domain" description="DSBA-like thioredoxin" evidence="1">
    <location>
        <begin position="54"/>
        <end position="179"/>
    </location>
</feature>
<dbReference type="PANTHER" id="PTHR35891:SF3">
    <property type="entry name" value="THIOL:DISULFIDE INTERCHANGE PROTEIN DSBL"/>
    <property type="match status" value="1"/>
</dbReference>
<gene>
    <name evidence="2" type="ORF">METZ01_LOCUS137214</name>
</gene>
<reference evidence="2" key="1">
    <citation type="submission" date="2018-05" db="EMBL/GenBank/DDBJ databases">
        <authorList>
            <person name="Lanie J.A."/>
            <person name="Ng W.-L."/>
            <person name="Kazmierczak K.M."/>
            <person name="Andrzejewski T.M."/>
            <person name="Davidsen T.M."/>
            <person name="Wayne K.J."/>
            <person name="Tettelin H."/>
            <person name="Glass J.I."/>
            <person name="Rusch D."/>
            <person name="Podicherti R."/>
            <person name="Tsui H.-C.T."/>
            <person name="Winkler M.E."/>
        </authorList>
    </citation>
    <scope>NUCLEOTIDE SEQUENCE</scope>
</reference>
<dbReference type="InterPro" id="IPR050824">
    <property type="entry name" value="Thiol_disulfide_DsbA"/>
</dbReference>
<dbReference type="EMBL" id="UINC01019985">
    <property type="protein sequence ID" value="SVA84360.1"/>
    <property type="molecule type" value="Genomic_DNA"/>
</dbReference>
<proteinExistence type="predicted"/>
<dbReference type="Gene3D" id="3.40.30.10">
    <property type="entry name" value="Glutaredoxin"/>
    <property type="match status" value="1"/>
</dbReference>
<protein>
    <recommendedName>
        <fullName evidence="1">DSBA-like thioredoxin domain-containing protein</fullName>
    </recommendedName>
</protein>
<dbReference type="SUPFAM" id="SSF52833">
    <property type="entry name" value="Thioredoxin-like"/>
    <property type="match status" value="1"/>
</dbReference>
<accession>A0A381Z565</accession>
<dbReference type="Pfam" id="PF01323">
    <property type="entry name" value="DSBA"/>
    <property type="match status" value="1"/>
</dbReference>
<sequence>MESIMYRHLIFFMLLFLALPLNAAESIRGHYAVVGKVPKPHTLEKVVFEEFLNFGCPHCNNLREASLEFRKQQKDRVEFRDIPIVFRGQDDAPLRLYYVARKIGKGEMIKEELFKARFTHGVDVFDKGIVNYLARSLGLSEAFQKEQNAPWVNQLMAESELKAQQYGLTGTPTVVIQYSLKMDIGRYGGMDKFAEKLPETIDDLLKN</sequence>
<evidence type="ECO:0000313" key="2">
    <source>
        <dbReference type="EMBL" id="SVA84360.1"/>
    </source>
</evidence>
<dbReference type="PANTHER" id="PTHR35891">
    <property type="entry name" value="THIOL:DISULFIDE INTERCHANGE PROTEIN DSBA"/>
    <property type="match status" value="1"/>
</dbReference>
<dbReference type="InterPro" id="IPR001853">
    <property type="entry name" value="DSBA-like_thioredoxin_dom"/>
</dbReference>
<organism evidence="2">
    <name type="scientific">marine metagenome</name>
    <dbReference type="NCBI Taxonomy" id="408172"/>
    <lineage>
        <taxon>unclassified sequences</taxon>
        <taxon>metagenomes</taxon>
        <taxon>ecological metagenomes</taxon>
    </lineage>
</organism>
<name>A0A381Z565_9ZZZZ</name>
<dbReference type="InterPro" id="IPR036249">
    <property type="entry name" value="Thioredoxin-like_sf"/>
</dbReference>